<reference evidence="2 3" key="1">
    <citation type="journal article" date="2019" name="Commun. Biol.">
        <title>The bagworm genome reveals a unique fibroin gene that provides high tensile strength.</title>
        <authorList>
            <person name="Kono N."/>
            <person name="Nakamura H."/>
            <person name="Ohtoshi R."/>
            <person name="Tomita M."/>
            <person name="Numata K."/>
            <person name="Arakawa K."/>
        </authorList>
    </citation>
    <scope>NUCLEOTIDE SEQUENCE [LARGE SCALE GENOMIC DNA]</scope>
</reference>
<name>A0A4C2A1Q6_EUMVA</name>
<evidence type="ECO:0000313" key="3">
    <source>
        <dbReference type="Proteomes" id="UP000299102"/>
    </source>
</evidence>
<protein>
    <submittedName>
        <fullName evidence="2">Uncharacterized protein</fullName>
    </submittedName>
</protein>
<dbReference type="AlphaFoldDB" id="A0A4C2A1Q6"/>
<comment type="caution">
    <text evidence="2">The sequence shown here is derived from an EMBL/GenBank/DDBJ whole genome shotgun (WGS) entry which is preliminary data.</text>
</comment>
<gene>
    <name evidence="2" type="ORF">EVAR_57285_1</name>
</gene>
<sequence length="77" mass="8378">ARLSTKSVPAGDAERDASSRNCYVGGGPMTAPTLNKRMGRLERRSTLTSKLPDCKRLNQFFATLTDTELGMDLVQCA</sequence>
<accession>A0A4C2A1Q6</accession>
<dbReference type="EMBL" id="BGZK01002321">
    <property type="protein sequence ID" value="GBP92915.1"/>
    <property type="molecule type" value="Genomic_DNA"/>
</dbReference>
<proteinExistence type="predicted"/>
<feature type="non-terminal residue" evidence="2">
    <location>
        <position position="1"/>
    </location>
</feature>
<organism evidence="2 3">
    <name type="scientific">Eumeta variegata</name>
    <name type="common">Bagworm moth</name>
    <name type="synonym">Eumeta japonica</name>
    <dbReference type="NCBI Taxonomy" id="151549"/>
    <lineage>
        <taxon>Eukaryota</taxon>
        <taxon>Metazoa</taxon>
        <taxon>Ecdysozoa</taxon>
        <taxon>Arthropoda</taxon>
        <taxon>Hexapoda</taxon>
        <taxon>Insecta</taxon>
        <taxon>Pterygota</taxon>
        <taxon>Neoptera</taxon>
        <taxon>Endopterygota</taxon>
        <taxon>Lepidoptera</taxon>
        <taxon>Glossata</taxon>
        <taxon>Ditrysia</taxon>
        <taxon>Tineoidea</taxon>
        <taxon>Psychidae</taxon>
        <taxon>Oiketicinae</taxon>
        <taxon>Eumeta</taxon>
    </lineage>
</organism>
<keyword evidence="3" id="KW-1185">Reference proteome</keyword>
<evidence type="ECO:0000256" key="1">
    <source>
        <dbReference type="SAM" id="MobiDB-lite"/>
    </source>
</evidence>
<dbReference type="Proteomes" id="UP000299102">
    <property type="component" value="Unassembled WGS sequence"/>
</dbReference>
<feature type="region of interest" description="Disordered" evidence="1">
    <location>
        <begin position="1"/>
        <end position="29"/>
    </location>
</feature>
<evidence type="ECO:0000313" key="2">
    <source>
        <dbReference type="EMBL" id="GBP92915.1"/>
    </source>
</evidence>